<dbReference type="InterPro" id="IPR013783">
    <property type="entry name" value="Ig-like_fold"/>
</dbReference>
<dbReference type="EMBL" id="JADIMK010000096">
    <property type="protein sequence ID" value="MBO8456467.1"/>
    <property type="molecule type" value="Genomic_DNA"/>
</dbReference>
<name>A0A9D9N126_9BACT</name>
<dbReference type="Proteomes" id="UP000823617">
    <property type="component" value="Unassembled WGS sequence"/>
</dbReference>
<evidence type="ECO:0000259" key="2">
    <source>
        <dbReference type="Pfam" id="PF13004"/>
    </source>
</evidence>
<evidence type="ECO:0000313" key="3">
    <source>
        <dbReference type="EMBL" id="MBO8456467.1"/>
    </source>
</evidence>
<proteinExistence type="predicted"/>
<dbReference type="Gene3D" id="2.60.40.10">
    <property type="entry name" value="Immunoglobulins"/>
    <property type="match status" value="1"/>
</dbReference>
<dbReference type="SUPFAM" id="SSF51445">
    <property type="entry name" value="(Trans)glycosidases"/>
    <property type="match status" value="1"/>
</dbReference>
<reference evidence="3" key="2">
    <citation type="journal article" date="2021" name="PeerJ">
        <title>Extensive microbial diversity within the chicken gut microbiome revealed by metagenomics and culture.</title>
        <authorList>
            <person name="Gilroy R."/>
            <person name="Ravi A."/>
            <person name="Getino M."/>
            <person name="Pursley I."/>
            <person name="Horton D.L."/>
            <person name="Alikhan N.F."/>
            <person name="Baker D."/>
            <person name="Gharbi K."/>
            <person name="Hall N."/>
            <person name="Watson M."/>
            <person name="Adriaenssens E.M."/>
            <person name="Foster-Nyarko E."/>
            <person name="Jarju S."/>
            <person name="Secka A."/>
            <person name="Antonio M."/>
            <person name="Oren A."/>
            <person name="Chaudhuri R.R."/>
            <person name="La Ragione R."/>
            <person name="Hildebrand F."/>
            <person name="Pallen M.J."/>
        </authorList>
    </citation>
    <scope>NUCLEOTIDE SEQUENCE</scope>
    <source>
        <strain evidence="3">B1-3475</strain>
    </source>
</reference>
<feature type="domain" description="BACON" evidence="2">
    <location>
        <begin position="66"/>
        <end position="113"/>
    </location>
</feature>
<dbReference type="Pfam" id="PF13004">
    <property type="entry name" value="BACON"/>
    <property type="match status" value="1"/>
</dbReference>
<dbReference type="InterPro" id="IPR013728">
    <property type="entry name" value="BT_3987-like_N"/>
</dbReference>
<dbReference type="GO" id="GO:0005975">
    <property type="term" value="P:carbohydrate metabolic process"/>
    <property type="evidence" value="ECO:0007669"/>
    <property type="project" value="InterPro"/>
</dbReference>
<dbReference type="InterPro" id="IPR024361">
    <property type="entry name" value="BACON"/>
</dbReference>
<dbReference type="InterPro" id="IPR017853">
    <property type="entry name" value="GH"/>
</dbReference>
<accession>A0A9D9N126</accession>
<dbReference type="Gene3D" id="3.20.20.80">
    <property type="entry name" value="Glycosidases"/>
    <property type="match status" value="1"/>
</dbReference>
<dbReference type="GO" id="GO:0004553">
    <property type="term" value="F:hydrolase activity, hydrolyzing O-glycosyl compounds"/>
    <property type="evidence" value="ECO:0007669"/>
    <property type="project" value="InterPro"/>
</dbReference>
<reference evidence="3" key="1">
    <citation type="submission" date="2020-10" db="EMBL/GenBank/DDBJ databases">
        <authorList>
            <person name="Gilroy R."/>
        </authorList>
    </citation>
    <scope>NUCLEOTIDE SEQUENCE</scope>
    <source>
        <strain evidence="3">B1-3475</strain>
    </source>
</reference>
<feature type="domain" description="BT-3987-like N-terminal" evidence="1">
    <location>
        <begin position="134"/>
        <end position="246"/>
    </location>
</feature>
<dbReference type="Pfam" id="PF08522">
    <property type="entry name" value="BT_3987-like_N"/>
    <property type="match status" value="1"/>
</dbReference>
<organism evidence="3 4">
    <name type="scientific">Candidatus Cryptobacteroides intestinigallinarum</name>
    <dbReference type="NCBI Taxonomy" id="2840767"/>
    <lineage>
        <taxon>Bacteria</taxon>
        <taxon>Pseudomonadati</taxon>
        <taxon>Bacteroidota</taxon>
        <taxon>Bacteroidia</taxon>
        <taxon>Bacteroidales</taxon>
        <taxon>Candidatus Cryptobacteroides</taxon>
    </lineage>
</organism>
<sequence>MKRFVQIVACLACAPALLFSCKEGPADNGLNTLEVSPSENISFAATGNEAVTLTVTTDADSWDFTAPEWVEATKTDNALMVNAQDNTTESSRVGRIEFTAGNAEPVKISVVQAAGSGSSTDGNASVVDAATGTSDGTVTVNFKTLSEIPSGEAQVKVVLAEPASQTVTVTLSLDPQYLEEYILLHDDMNCELFPESAVSFSSKTVTVAAGETESDPVTLTLNASAEGLMSNVKYLVPVMVSDASGAAFSTSGSRVNFIFQRHLEKEVKNVVYFEVNDCNPLNAIEYLLEDGTPFFDAVILFAGNINYNSTVDLVYLSNNPNVTALLEGTDTFLQPIREKGIKVYLGLLGNHDAAGLCQLSDWGSEMFAKQVADAMLEYKIDGVNLDDEYSSAPIIGNKWFTTRSSAAGSRLCYELKKAMAETCPWDTEVSVFRYGSLSSLLSVDGVDCSEFVDFWVADYGGSTSPAGKMTYKQCSYTSCQCNYGTFYGATESEAKSAKERGYGWCMWFAFDPSGTGTVPNNYSSSFNAMSKVAKGLYDMELMRPTGVWDKISEGHYSDVRRAM</sequence>
<comment type="caution">
    <text evidence="3">The sequence shown here is derived from an EMBL/GenBank/DDBJ whole genome shotgun (WGS) entry which is preliminary data.</text>
</comment>
<dbReference type="InterPro" id="IPR001579">
    <property type="entry name" value="Glyco_hydro_18_chit_AS"/>
</dbReference>
<dbReference type="CDD" id="cd14948">
    <property type="entry name" value="BACON"/>
    <property type="match status" value="1"/>
</dbReference>
<dbReference type="AlphaFoldDB" id="A0A9D9N126"/>
<gene>
    <name evidence="3" type="ORF">IAC08_08740</name>
</gene>
<evidence type="ECO:0000259" key="1">
    <source>
        <dbReference type="Pfam" id="PF08522"/>
    </source>
</evidence>
<dbReference type="PROSITE" id="PS01095">
    <property type="entry name" value="GH18_1"/>
    <property type="match status" value="1"/>
</dbReference>
<dbReference type="PROSITE" id="PS51257">
    <property type="entry name" value="PROKAR_LIPOPROTEIN"/>
    <property type="match status" value="1"/>
</dbReference>
<evidence type="ECO:0000313" key="4">
    <source>
        <dbReference type="Proteomes" id="UP000823617"/>
    </source>
</evidence>
<protein>
    <submittedName>
        <fullName evidence="3">DUF1735 domain-containing protein</fullName>
    </submittedName>
</protein>
<dbReference type="Gene3D" id="2.60.40.1740">
    <property type="entry name" value="hypothetical protein (bacova_03559)"/>
    <property type="match status" value="1"/>
</dbReference>